<dbReference type="AlphaFoldDB" id="A0A507F1V3"/>
<evidence type="ECO:0000313" key="6">
    <source>
        <dbReference type="EMBL" id="TPX70114.1"/>
    </source>
</evidence>
<dbReference type="GO" id="GO:0051639">
    <property type="term" value="P:actin filament network formation"/>
    <property type="evidence" value="ECO:0007669"/>
    <property type="project" value="TreeGrafter"/>
</dbReference>
<keyword evidence="2" id="KW-0009">Actin-binding</keyword>
<feature type="coiled-coil region" evidence="3">
    <location>
        <begin position="715"/>
        <end position="742"/>
    </location>
</feature>
<sequence length="930" mass="103754">MESNSSPRRKESASKRHAKFDFSQSAASHFVSESEISAYINWINTQLSGDPDLSELLPIPSRKENALFEACNDGLLLCKLINNSVPGTIVEKQLNKSTKSVIHKHENLQKALSGAVKIGVQVHNLAAEDLLKGTPHLCLGLIWQVGLLSNVTSGPESTQNSSVDIAGRAEPTTHSLERALLKWVNGTLNGLGLQTRITNFGSDLSDSHALAFLIASFDENLELAQEIVAEPDLIKRAEGVLQYAEKFDCRHFASASDIVDGNKNLNLAFVAVLHNLKVSRDKNKQVRIQLEASKEDAEAKLLRVASSKDVELKRLKLQLSDATDEAERLKYERDAYEAELNQLRVQAELQEDLSANNANLSKKLADLEQELSESRTINHLVSSSVDSLTNSVSEVYSMKKSLEDQLQSAKDNYDDQLALWKSKLHAAEGQIKALEIENQILREKLHEAKSLNESMQSLQDLTAPANSFENLNNNQEEMQKLAEELARSNLNAQSVQYRLLALQTQNDEQALQLEQALKRAKLAEEQVQASTESLNQLYANAKSTAADPAANDTKQEQKELVRSIDTVFEETLALQLLSKEDPSREIQLQEQIQQMQQLTVQLAQQATVNETQVIERVFTDLRKQKHSLFDDLQMKTCSEQDLVKGLTNIVLQLQSKAEMNEKKAQAMSESVDTLNCELQKLVQEKKEAVSVSEFRDAHIDSVPAINAPTQEEQEKAANKHAFAQLENENSRLEDRLQVLNRTTAAIMEQRSLLIDENKRLADKEKNNREGDADAAYSISISRQIQSLDKLLEHHVQLRAEMQQTTFSDQLQNANKLSMEVLALQTARVQAQVDAMIKSEDCLIEDLTSMRAANEELHERLDGAQRCIAALMAQRSILLKERDELTVKGKDAFKSQESIAESNEGLSQTKHNNSFASAPNMASSSTSIAKK</sequence>
<dbReference type="InterPro" id="IPR039959">
    <property type="entry name" value="Fimbrin/Plastin"/>
</dbReference>
<feature type="region of interest" description="Disordered" evidence="4">
    <location>
        <begin position="890"/>
        <end position="930"/>
    </location>
</feature>
<gene>
    <name evidence="6" type="ORF">CcCBS67573_g06627</name>
</gene>
<dbReference type="STRING" id="246404.A0A507F1V3"/>
<evidence type="ECO:0000256" key="1">
    <source>
        <dbReference type="ARBA" id="ARBA00022737"/>
    </source>
</evidence>
<dbReference type="GO" id="GO:0051015">
    <property type="term" value="F:actin filament binding"/>
    <property type="evidence" value="ECO:0007669"/>
    <property type="project" value="InterPro"/>
</dbReference>
<dbReference type="Proteomes" id="UP000320333">
    <property type="component" value="Unassembled WGS sequence"/>
</dbReference>
<dbReference type="GO" id="GO:0051017">
    <property type="term" value="P:actin filament bundle assembly"/>
    <property type="evidence" value="ECO:0007669"/>
    <property type="project" value="InterPro"/>
</dbReference>
<keyword evidence="3" id="KW-0175">Coiled coil</keyword>
<name>A0A507F1V3_9FUNG</name>
<dbReference type="PROSITE" id="PS50021">
    <property type="entry name" value="CH"/>
    <property type="match status" value="2"/>
</dbReference>
<dbReference type="SMART" id="SM00033">
    <property type="entry name" value="CH"/>
    <property type="match status" value="2"/>
</dbReference>
<dbReference type="PANTHER" id="PTHR19961">
    <property type="entry name" value="FIMBRIN/PLASTIN"/>
    <property type="match status" value="1"/>
</dbReference>
<dbReference type="CDD" id="cd21217">
    <property type="entry name" value="CH_PLS_FIM_rpt1"/>
    <property type="match status" value="1"/>
</dbReference>
<dbReference type="CDD" id="cd21218">
    <property type="entry name" value="CH_PLS_FIM_rpt2"/>
    <property type="match status" value="1"/>
</dbReference>
<dbReference type="Gene3D" id="1.10.418.10">
    <property type="entry name" value="Calponin-like domain"/>
    <property type="match status" value="2"/>
</dbReference>
<comment type="caution">
    <text evidence="6">The sequence shown here is derived from an EMBL/GenBank/DDBJ whole genome shotgun (WGS) entry which is preliminary data.</text>
</comment>
<evidence type="ECO:0000256" key="2">
    <source>
        <dbReference type="ARBA" id="ARBA00023203"/>
    </source>
</evidence>
<feature type="coiled-coil region" evidence="3">
    <location>
        <begin position="312"/>
        <end position="540"/>
    </location>
</feature>
<reference evidence="6 7" key="1">
    <citation type="journal article" date="2019" name="Sci. Rep.">
        <title>Comparative genomics of chytrid fungi reveal insights into the obligate biotrophic and pathogenic lifestyle of Synchytrium endobioticum.</title>
        <authorList>
            <person name="van de Vossenberg B.T.L.H."/>
            <person name="Warris S."/>
            <person name="Nguyen H.D.T."/>
            <person name="van Gent-Pelzer M.P.E."/>
            <person name="Joly D.L."/>
            <person name="van de Geest H.C."/>
            <person name="Bonants P.J.M."/>
            <person name="Smith D.S."/>
            <person name="Levesque C.A."/>
            <person name="van der Lee T.A.J."/>
        </authorList>
    </citation>
    <scope>NUCLEOTIDE SEQUENCE [LARGE SCALE GENOMIC DNA]</scope>
    <source>
        <strain evidence="6 7">CBS 675.73</strain>
    </source>
</reference>
<proteinExistence type="predicted"/>
<protein>
    <recommendedName>
        <fullName evidence="5">Calponin-homology (CH) domain-containing protein</fullName>
    </recommendedName>
</protein>
<dbReference type="EMBL" id="QEAP01000294">
    <property type="protein sequence ID" value="TPX70114.1"/>
    <property type="molecule type" value="Genomic_DNA"/>
</dbReference>
<evidence type="ECO:0000256" key="4">
    <source>
        <dbReference type="SAM" id="MobiDB-lite"/>
    </source>
</evidence>
<dbReference type="GO" id="GO:0005884">
    <property type="term" value="C:actin filament"/>
    <property type="evidence" value="ECO:0007669"/>
    <property type="project" value="TreeGrafter"/>
</dbReference>
<dbReference type="PANTHER" id="PTHR19961:SF18">
    <property type="entry name" value="FI19014P1"/>
    <property type="match status" value="1"/>
</dbReference>
<organism evidence="6 7">
    <name type="scientific">Chytriomyces confervae</name>
    <dbReference type="NCBI Taxonomy" id="246404"/>
    <lineage>
        <taxon>Eukaryota</taxon>
        <taxon>Fungi</taxon>
        <taxon>Fungi incertae sedis</taxon>
        <taxon>Chytridiomycota</taxon>
        <taxon>Chytridiomycota incertae sedis</taxon>
        <taxon>Chytridiomycetes</taxon>
        <taxon>Chytridiales</taxon>
        <taxon>Chytriomycetaceae</taxon>
        <taxon>Chytriomyces</taxon>
    </lineage>
</organism>
<dbReference type="OrthoDB" id="10017054at2759"/>
<feature type="coiled-coil region" evidence="3">
    <location>
        <begin position="664"/>
        <end position="691"/>
    </location>
</feature>
<feature type="compositionally biased region" description="Polar residues" evidence="4">
    <location>
        <begin position="894"/>
        <end position="930"/>
    </location>
</feature>
<dbReference type="InterPro" id="IPR001715">
    <property type="entry name" value="CH_dom"/>
</dbReference>
<dbReference type="SUPFAM" id="SSF47576">
    <property type="entry name" value="Calponin-homology domain, CH-domain"/>
    <property type="match status" value="1"/>
</dbReference>
<dbReference type="Pfam" id="PF00307">
    <property type="entry name" value="CH"/>
    <property type="match status" value="2"/>
</dbReference>
<keyword evidence="1" id="KW-0677">Repeat</keyword>
<feature type="domain" description="Calponin-homology (CH)" evidence="5">
    <location>
        <begin position="33"/>
        <end position="150"/>
    </location>
</feature>
<accession>A0A507F1V3</accession>
<dbReference type="InterPro" id="IPR036872">
    <property type="entry name" value="CH_dom_sf"/>
</dbReference>
<evidence type="ECO:0000256" key="3">
    <source>
        <dbReference type="SAM" id="Coils"/>
    </source>
</evidence>
<dbReference type="GO" id="GO:0032432">
    <property type="term" value="C:actin filament bundle"/>
    <property type="evidence" value="ECO:0007669"/>
    <property type="project" value="TreeGrafter"/>
</dbReference>
<keyword evidence="7" id="KW-1185">Reference proteome</keyword>
<evidence type="ECO:0000313" key="7">
    <source>
        <dbReference type="Proteomes" id="UP000320333"/>
    </source>
</evidence>
<evidence type="ECO:0000259" key="5">
    <source>
        <dbReference type="PROSITE" id="PS50021"/>
    </source>
</evidence>
<dbReference type="GO" id="GO:0005737">
    <property type="term" value="C:cytoplasm"/>
    <property type="evidence" value="ECO:0007669"/>
    <property type="project" value="TreeGrafter"/>
</dbReference>
<feature type="domain" description="Calponin-homology (CH)" evidence="5">
    <location>
        <begin position="174"/>
        <end position="278"/>
    </location>
</feature>